<evidence type="ECO:0000256" key="3">
    <source>
        <dbReference type="ARBA" id="ARBA00022670"/>
    </source>
</evidence>
<dbReference type="PROSITE" id="PS00972">
    <property type="entry name" value="USP_1"/>
    <property type="match status" value="1"/>
</dbReference>
<feature type="region of interest" description="Disordered" evidence="9">
    <location>
        <begin position="27"/>
        <end position="52"/>
    </location>
</feature>
<evidence type="ECO:0000256" key="1">
    <source>
        <dbReference type="ARBA" id="ARBA00000707"/>
    </source>
</evidence>
<protein>
    <recommendedName>
        <fullName evidence="8">Ubiquitin carboxyl-terminal hydrolase</fullName>
        <ecNumber evidence="8">3.4.19.12</ecNumber>
    </recommendedName>
</protein>
<name>A0AAD7KPY4_QUISA</name>
<evidence type="ECO:0000256" key="7">
    <source>
        <dbReference type="ARBA" id="ARBA00037450"/>
    </source>
</evidence>
<evidence type="ECO:0000256" key="5">
    <source>
        <dbReference type="ARBA" id="ARBA00022801"/>
    </source>
</evidence>
<dbReference type="GO" id="GO:0006508">
    <property type="term" value="P:proteolysis"/>
    <property type="evidence" value="ECO:0007669"/>
    <property type="project" value="UniProtKB-KW"/>
</dbReference>
<proteinExistence type="inferred from homology"/>
<evidence type="ECO:0000256" key="2">
    <source>
        <dbReference type="ARBA" id="ARBA00009085"/>
    </source>
</evidence>
<dbReference type="InterPro" id="IPR050164">
    <property type="entry name" value="Peptidase_C19"/>
</dbReference>
<feature type="region of interest" description="Disordered" evidence="9">
    <location>
        <begin position="76"/>
        <end position="118"/>
    </location>
</feature>
<dbReference type="EMBL" id="JARAOO010000014">
    <property type="protein sequence ID" value="KAJ7943824.1"/>
    <property type="molecule type" value="Genomic_DNA"/>
</dbReference>
<feature type="compositionally biased region" description="Polar residues" evidence="9">
    <location>
        <begin position="752"/>
        <end position="762"/>
    </location>
</feature>
<dbReference type="SUPFAM" id="SSF54001">
    <property type="entry name" value="Cysteine proteinases"/>
    <property type="match status" value="1"/>
</dbReference>
<evidence type="ECO:0000256" key="4">
    <source>
        <dbReference type="ARBA" id="ARBA00022786"/>
    </source>
</evidence>
<evidence type="ECO:0000256" key="9">
    <source>
        <dbReference type="SAM" id="MobiDB-lite"/>
    </source>
</evidence>
<dbReference type="Pfam" id="PF00443">
    <property type="entry name" value="UCH"/>
    <property type="match status" value="1"/>
</dbReference>
<dbReference type="InterPro" id="IPR018200">
    <property type="entry name" value="USP_CS"/>
</dbReference>
<comment type="catalytic activity">
    <reaction evidence="1 8">
        <text>Thiol-dependent hydrolysis of ester, thioester, amide, peptide and isopeptide bonds formed by the C-terminal Gly of ubiquitin (a 76-residue protein attached to proteins as an intracellular targeting signal).</text>
        <dbReference type="EC" id="3.4.19.12"/>
    </reaction>
</comment>
<evidence type="ECO:0000313" key="11">
    <source>
        <dbReference type="EMBL" id="KAJ7943824.1"/>
    </source>
</evidence>
<reference evidence="11" key="1">
    <citation type="journal article" date="2023" name="Science">
        <title>Elucidation of the pathway for biosynthesis of saponin adjuvants from the soapbark tree.</title>
        <authorList>
            <person name="Reed J."/>
            <person name="Orme A."/>
            <person name="El-Demerdash A."/>
            <person name="Owen C."/>
            <person name="Martin L.B.B."/>
            <person name="Misra R.C."/>
            <person name="Kikuchi S."/>
            <person name="Rejzek M."/>
            <person name="Martin A.C."/>
            <person name="Harkess A."/>
            <person name="Leebens-Mack J."/>
            <person name="Louveau T."/>
            <person name="Stephenson M.J."/>
            <person name="Osbourn A."/>
        </authorList>
    </citation>
    <scope>NUCLEOTIDE SEQUENCE</scope>
    <source>
        <strain evidence="11">S10</strain>
    </source>
</reference>
<dbReference type="GO" id="GO:0016579">
    <property type="term" value="P:protein deubiquitination"/>
    <property type="evidence" value="ECO:0007669"/>
    <property type="project" value="InterPro"/>
</dbReference>
<feature type="region of interest" description="Disordered" evidence="9">
    <location>
        <begin position="735"/>
        <end position="774"/>
    </location>
</feature>
<dbReference type="PANTHER" id="PTHR24006:SF747">
    <property type="entry name" value="UBIQUITIN CARBOXYL-TERMINAL HYDROLASE 20"/>
    <property type="match status" value="1"/>
</dbReference>
<comment type="function">
    <text evidence="7 8">Recognizes and hydrolyzes the peptide bond at the C-terminal Gly of ubiquitin. Involved in the processing of poly-ubiquitin precursors as well as that of ubiquitinated proteins.</text>
</comment>
<dbReference type="FunFam" id="3.90.70.10:FF:000116">
    <property type="entry name" value="Ubiquitin carboxyl-terminal hydrolase 20"/>
    <property type="match status" value="1"/>
</dbReference>
<dbReference type="PROSITE" id="PS00973">
    <property type="entry name" value="USP_2"/>
    <property type="match status" value="1"/>
</dbReference>
<sequence>MEIHVGESHQVRSSDSVPLREISGLASFGHVSENSPTGSSLSSRIETLGDHPLVPSLPNEMVSVLSSRREGQLIIPSASNVNGSSINSNPETLGDYPSVPSLSNSTGSSTISHIDSPSKKTLGESLLFSSAETLDDQSLPSLPPQSSTLDGSSSPKPTAAPDDSYYKFCSSDRETPDGDPELASPFRLLGNDLSDYSSSHWSSSWTSQWYSPTSRPFSSSKEWLSWPSSSSGSSWSTFSTRAIVPSMVGAGLQNLGNTCFVNAVLQCFTHTVPLVQGVRSCNHSAPCHCASEAFCVLCALHDHIDVSLATSGGIIQPLKFVENLNYFSSCFRRYQQEDAHEFLQCFLDKLERCFLDSNKKDKNSSSQIDNLVERIFGGRLISKLRCCNCGRCSDTYEPLIDLSLEIENVDTLPSALESFTKVEEIDEKFRCENCEEEVSMEKQLILDQTPSVSAFHLKRFKTDGSYVEKVDKHVEFPLELDLQPYTSQENDVALKYDLYAIVVHIGFSSTSGHYFCFVRSSSDTWHKLDDSKVTRVTEDYVLSQEAYILFYARQANIDKCDASEPREFAEGMPTLNSCGRRHEGHEVNDTVGTSLASNEQFHSGSKKYGLGGFEGSDNDIHTSGNLYDNERTGTVSCLGENNCKQDLDDCREYDGFHPLTPPSSPSPDVYSPEMSYSIPRKHIKLENHESGKRQFNKLPEDSERKCALRYLSSVPSSRGKVFRDALLVSQSEGSINKRRKIMDPSPCKKSRPSSARQKSNHGSVMHPVAAATLR</sequence>
<feature type="compositionally biased region" description="Polar residues" evidence="9">
    <location>
        <begin position="77"/>
        <end position="91"/>
    </location>
</feature>
<feature type="compositionally biased region" description="Polar residues" evidence="9">
    <location>
        <begin position="32"/>
        <end position="45"/>
    </location>
</feature>
<dbReference type="InterPro" id="IPR001394">
    <property type="entry name" value="Peptidase_C19_UCH"/>
</dbReference>
<organism evidence="11 12">
    <name type="scientific">Quillaja saponaria</name>
    <name type="common">Soap bark tree</name>
    <dbReference type="NCBI Taxonomy" id="32244"/>
    <lineage>
        <taxon>Eukaryota</taxon>
        <taxon>Viridiplantae</taxon>
        <taxon>Streptophyta</taxon>
        <taxon>Embryophyta</taxon>
        <taxon>Tracheophyta</taxon>
        <taxon>Spermatophyta</taxon>
        <taxon>Magnoliopsida</taxon>
        <taxon>eudicotyledons</taxon>
        <taxon>Gunneridae</taxon>
        <taxon>Pentapetalae</taxon>
        <taxon>rosids</taxon>
        <taxon>fabids</taxon>
        <taxon>Fabales</taxon>
        <taxon>Quillajaceae</taxon>
        <taxon>Quillaja</taxon>
    </lineage>
</organism>
<evidence type="ECO:0000313" key="12">
    <source>
        <dbReference type="Proteomes" id="UP001163823"/>
    </source>
</evidence>
<feature type="compositionally biased region" description="Low complexity" evidence="9">
    <location>
        <begin position="98"/>
        <end position="112"/>
    </location>
</feature>
<comment type="caution">
    <text evidence="11">The sequence shown here is derived from an EMBL/GenBank/DDBJ whole genome shotgun (WGS) entry which is preliminary data.</text>
</comment>
<feature type="compositionally biased region" description="Low complexity" evidence="9">
    <location>
        <begin position="136"/>
        <end position="150"/>
    </location>
</feature>
<keyword evidence="5 8" id="KW-0378">Hydrolase</keyword>
<dbReference type="AlphaFoldDB" id="A0AAD7KPY4"/>
<keyword evidence="6 8" id="KW-0788">Thiol protease</keyword>
<gene>
    <name evidence="11" type="ORF">O6P43_033321</name>
</gene>
<keyword evidence="12" id="KW-1185">Reference proteome</keyword>
<dbReference type="GO" id="GO:0005634">
    <property type="term" value="C:nucleus"/>
    <property type="evidence" value="ECO:0007669"/>
    <property type="project" value="TreeGrafter"/>
</dbReference>
<dbReference type="EC" id="3.4.19.12" evidence="8"/>
<accession>A0AAD7KPY4</accession>
<comment type="similarity">
    <text evidence="2 8">Belongs to the peptidase C19 family.</text>
</comment>
<keyword evidence="3 8" id="KW-0645">Protease</keyword>
<dbReference type="CDD" id="cd02661">
    <property type="entry name" value="Peptidase_C19E"/>
    <property type="match status" value="1"/>
</dbReference>
<evidence type="ECO:0000256" key="6">
    <source>
        <dbReference type="ARBA" id="ARBA00022807"/>
    </source>
</evidence>
<dbReference type="Proteomes" id="UP001163823">
    <property type="component" value="Chromosome 14"/>
</dbReference>
<dbReference type="GO" id="GO:0005829">
    <property type="term" value="C:cytosol"/>
    <property type="evidence" value="ECO:0007669"/>
    <property type="project" value="TreeGrafter"/>
</dbReference>
<feature type="domain" description="USP" evidence="10">
    <location>
        <begin position="250"/>
        <end position="554"/>
    </location>
</feature>
<dbReference type="InterPro" id="IPR038765">
    <property type="entry name" value="Papain-like_cys_pep_sf"/>
</dbReference>
<dbReference type="PROSITE" id="PS50235">
    <property type="entry name" value="USP_3"/>
    <property type="match status" value="1"/>
</dbReference>
<evidence type="ECO:0000259" key="10">
    <source>
        <dbReference type="PROSITE" id="PS50235"/>
    </source>
</evidence>
<feature type="region of interest" description="Disordered" evidence="9">
    <location>
        <begin position="133"/>
        <end position="186"/>
    </location>
</feature>
<keyword evidence="4 8" id="KW-0833">Ubl conjugation pathway</keyword>
<dbReference type="PANTHER" id="PTHR24006">
    <property type="entry name" value="UBIQUITIN CARBOXYL-TERMINAL HYDROLASE"/>
    <property type="match status" value="1"/>
</dbReference>
<evidence type="ECO:0000256" key="8">
    <source>
        <dbReference type="RuleBase" id="RU366025"/>
    </source>
</evidence>
<dbReference type="Gene3D" id="3.90.70.10">
    <property type="entry name" value="Cysteine proteinases"/>
    <property type="match status" value="1"/>
</dbReference>
<dbReference type="GO" id="GO:0004843">
    <property type="term" value="F:cysteine-type deubiquitinase activity"/>
    <property type="evidence" value="ECO:0007669"/>
    <property type="project" value="UniProtKB-UniRule"/>
</dbReference>
<dbReference type="KEGG" id="qsa:O6P43_033321"/>
<dbReference type="InterPro" id="IPR028889">
    <property type="entry name" value="USP"/>
</dbReference>